<evidence type="ECO:0000313" key="3">
    <source>
        <dbReference type="Proteomes" id="UP000593970"/>
    </source>
</evidence>
<dbReference type="EMBL" id="CP051169">
    <property type="protein sequence ID" value="QOK95655.1"/>
    <property type="molecule type" value="Genomic_DNA"/>
</dbReference>
<name>A0AA92QA65_RALSL</name>
<proteinExistence type="predicted"/>
<sequence>MIHYDTHQTFRGLPLTIEQEAEVRHYLNRQSRLGRPWNPRELREMLKDMLLPPSVEDESRSDATQETSAASERAAALVDEAMEPIEAHEEWIAAMETEIMKMDAH</sequence>
<dbReference type="AlphaFoldDB" id="A0AA92QA65"/>
<protein>
    <submittedName>
        <fullName evidence="2">Uncharacterized protein</fullName>
    </submittedName>
</protein>
<evidence type="ECO:0000313" key="2">
    <source>
        <dbReference type="EMBL" id="QOK95655.1"/>
    </source>
</evidence>
<feature type="region of interest" description="Disordered" evidence="1">
    <location>
        <begin position="52"/>
        <end position="73"/>
    </location>
</feature>
<reference evidence="3" key="1">
    <citation type="submission" date="2020-04" db="EMBL/GenBank/DDBJ databases">
        <title>Ralstonia solanacearum UW576, UW763, UW773, and UW774.</title>
        <authorList>
            <person name="Steidl O."/>
            <person name="Truchon A."/>
            <person name="Allen C."/>
        </authorList>
    </citation>
    <scope>NUCLEOTIDE SEQUENCE [LARGE SCALE GENOMIC DNA]</scope>
    <source>
        <strain evidence="3">UW774</strain>
    </source>
</reference>
<accession>A0AA92QA65</accession>
<dbReference type="Proteomes" id="UP000593970">
    <property type="component" value="Chromosome"/>
</dbReference>
<evidence type="ECO:0000256" key="1">
    <source>
        <dbReference type="SAM" id="MobiDB-lite"/>
    </source>
</evidence>
<gene>
    <name evidence="2" type="ORF">HF909_03865</name>
</gene>
<organism evidence="2 3">
    <name type="scientific">Ralstonia solanacearum</name>
    <name type="common">Pseudomonas solanacearum</name>
    <dbReference type="NCBI Taxonomy" id="305"/>
    <lineage>
        <taxon>Bacteria</taxon>
        <taxon>Pseudomonadati</taxon>
        <taxon>Pseudomonadota</taxon>
        <taxon>Betaproteobacteria</taxon>
        <taxon>Burkholderiales</taxon>
        <taxon>Burkholderiaceae</taxon>
        <taxon>Ralstonia</taxon>
        <taxon>Ralstonia solanacearum species complex</taxon>
    </lineage>
</organism>